<dbReference type="SUPFAM" id="SSF53335">
    <property type="entry name" value="S-adenosyl-L-methionine-dependent methyltransferases"/>
    <property type="match status" value="1"/>
</dbReference>
<dbReference type="CDD" id="cd02440">
    <property type="entry name" value="AdoMet_MTases"/>
    <property type="match status" value="1"/>
</dbReference>
<accession>A0ABQ2ER43</accession>
<dbReference type="Proteomes" id="UP000660265">
    <property type="component" value="Unassembled WGS sequence"/>
</dbReference>
<dbReference type="PANTHER" id="PTHR43167">
    <property type="entry name" value="PUTATIVE (AFU_ORTHOLOGUE AFUA_6G01830)-RELATED"/>
    <property type="match status" value="1"/>
</dbReference>
<dbReference type="EMBL" id="BMMV01000027">
    <property type="protein sequence ID" value="GGK22376.1"/>
    <property type="molecule type" value="Genomic_DNA"/>
</dbReference>
<dbReference type="RefSeq" id="WP_189110982.1">
    <property type="nucleotide sequence ID" value="NZ_BMMV01000027.1"/>
</dbReference>
<comment type="caution">
    <text evidence="1">The sequence shown here is derived from an EMBL/GenBank/DDBJ whole genome shotgun (WGS) entry which is preliminary data.</text>
</comment>
<dbReference type="Gene3D" id="3.40.50.150">
    <property type="entry name" value="Vaccinia Virus protein VP39"/>
    <property type="match status" value="1"/>
</dbReference>
<organism evidence="1 2">
    <name type="scientific">Streptomyces camponoticapitis</name>
    <dbReference type="NCBI Taxonomy" id="1616125"/>
    <lineage>
        <taxon>Bacteria</taxon>
        <taxon>Bacillati</taxon>
        <taxon>Actinomycetota</taxon>
        <taxon>Actinomycetes</taxon>
        <taxon>Kitasatosporales</taxon>
        <taxon>Streptomycetaceae</taxon>
        <taxon>Streptomyces</taxon>
    </lineage>
</organism>
<keyword evidence="2" id="KW-1185">Reference proteome</keyword>
<proteinExistence type="predicted"/>
<evidence type="ECO:0000313" key="2">
    <source>
        <dbReference type="Proteomes" id="UP000660265"/>
    </source>
</evidence>
<dbReference type="PANTHER" id="PTHR43167:SF1">
    <property type="entry name" value="PUTATIVE (AFU_ORTHOLOGUE AFUA_6G01830)-RELATED"/>
    <property type="match status" value="1"/>
</dbReference>
<dbReference type="GO" id="GO:0016740">
    <property type="term" value="F:transferase activity"/>
    <property type="evidence" value="ECO:0007669"/>
    <property type="project" value="UniProtKB-KW"/>
</dbReference>
<dbReference type="InterPro" id="IPR029063">
    <property type="entry name" value="SAM-dependent_MTases_sf"/>
</dbReference>
<sequence length="195" mass="20708">MISDEQMTARAVPPRVVAAEAIASETGFTKSCLPEVGRLLRLAAASKPDGVVAESGTGSGVGTAWLHSGLGAGARLVTVERDEELARRASGVFADDERVGVLTGDWRLLERHAPFDVFFCDGGGKRDDPGRVVELLAPGGLLILDDFTPSSEWPPRFEGEVDELRVFYLTHPALEATEVLTTPASSAVVAARRVP</sequence>
<protein>
    <submittedName>
        <fullName evidence="1">Transferase</fullName>
    </submittedName>
</protein>
<reference evidence="2" key="1">
    <citation type="journal article" date="2019" name="Int. J. Syst. Evol. Microbiol.">
        <title>The Global Catalogue of Microorganisms (GCM) 10K type strain sequencing project: providing services to taxonomists for standard genome sequencing and annotation.</title>
        <authorList>
            <consortium name="The Broad Institute Genomics Platform"/>
            <consortium name="The Broad Institute Genome Sequencing Center for Infectious Disease"/>
            <person name="Wu L."/>
            <person name="Ma J."/>
        </authorList>
    </citation>
    <scope>NUCLEOTIDE SEQUENCE [LARGE SCALE GENOMIC DNA]</scope>
    <source>
        <strain evidence="2">CGMCC 4.7275</strain>
    </source>
</reference>
<evidence type="ECO:0000313" key="1">
    <source>
        <dbReference type="EMBL" id="GGK22376.1"/>
    </source>
</evidence>
<keyword evidence="1" id="KW-0808">Transferase</keyword>
<gene>
    <name evidence="1" type="ORF">GCM10011583_62930</name>
</gene>
<name>A0ABQ2ER43_9ACTN</name>
<dbReference type="Pfam" id="PF01135">
    <property type="entry name" value="PCMT"/>
    <property type="match status" value="1"/>
</dbReference>